<dbReference type="InterPro" id="IPR017441">
    <property type="entry name" value="Protein_kinase_ATP_BS"/>
</dbReference>
<evidence type="ECO:0000256" key="2">
    <source>
        <dbReference type="ARBA" id="ARBA00022553"/>
    </source>
</evidence>
<sequence length="375" mass="42180">MEPSSTALGKTKELIRHGRERIGQTIKASGSRLCSYAERVAFLMDRSRSPDTSAQPPTPADNINLGPSANPNAKPTDFDFLKVIGKGSFGKVLLAKRKCDGTFYAVKVLHKKTILKKKEQNHIMAERNVLLKNVKHPFLVGLHYSFQTSEKLYFVLDYVNGGELFFHLQRERCFREPRARFYAAEVASAIGYLHSLNIIYRDLKPENILLDCQGHIVLTDFGLCKEGMEQEETTSTFCGTPEPPFYSRDVSQMYDNILHKPLQIQGSKTVAACDILQGLLHKDQKRRLGAKTDFLEIKNHVFFSPINWDDLYNKRITPPFNPNVAGPADLRHFDPEFTQEAISASITHTPDLAASSSSASDAFLGFSYAPTEEDF</sequence>
<keyword evidence="13" id="KW-1185">Reference proteome</keyword>
<dbReference type="Ensembl" id="ENSAPLT00000006549.2">
    <property type="protein sequence ID" value="ENSAPLP00000005913.2"/>
    <property type="gene ID" value="ENSAPLG00000006291.2"/>
</dbReference>
<evidence type="ECO:0000256" key="7">
    <source>
        <dbReference type="PROSITE-ProRule" id="PRU10141"/>
    </source>
</evidence>
<dbReference type="STRING" id="8840.ENSAPLP00000005913"/>
<evidence type="ECO:0000256" key="1">
    <source>
        <dbReference type="ARBA" id="ARBA00022527"/>
    </source>
</evidence>
<dbReference type="Proteomes" id="UP000016666">
    <property type="component" value="Chromosome 21"/>
</dbReference>
<dbReference type="Pfam" id="PF00433">
    <property type="entry name" value="Pkinase_C"/>
    <property type="match status" value="1"/>
</dbReference>
<keyword evidence="6 7" id="KW-0067">ATP-binding</keyword>
<dbReference type="SUPFAM" id="SSF56112">
    <property type="entry name" value="Protein kinase-like (PK-like)"/>
    <property type="match status" value="1"/>
</dbReference>
<dbReference type="SMART" id="SM00220">
    <property type="entry name" value="S_TKc"/>
    <property type="match status" value="1"/>
</dbReference>
<evidence type="ECO:0000256" key="6">
    <source>
        <dbReference type="ARBA" id="ARBA00022840"/>
    </source>
</evidence>
<dbReference type="OMA" id="PRANGNI"/>
<dbReference type="InterPro" id="IPR017892">
    <property type="entry name" value="Pkinase_C"/>
</dbReference>
<dbReference type="InterPro" id="IPR000719">
    <property type="entry name" value="Prot_kinase_dom"/>
</dbReference>
<evidence type="ECO:0000256" key="9">
    <source>
        <dbReference type="SAM" id="MobiDB-lite"/>
    </source>
</evidence>
<accession>U3IF91</accession>
<dbReference type="PROSITE" id="PS51285">
    <property type="entry name" value="AGC_KINASE_CTER"/>
    <property type="match status" value="1"/>
</dbReference>
<dbReference type="PROSITE" id="PS00107">
    <property type="entry name" value="PROTEIN_KINASE_ATP"/>
    <property type="match status" value="1"/>
</dbReference>
<feature type="domain" description="Protein kinase" evidence="10">
    <location>
        <begin position="78"/>
        <end position="375"/>
    </location>
</feature>
<dbReference type="PROSITE" id="PS00108">
    <property type="entry name" value="PROTEIN_KINASE_ST"/>
    <property type="match status" value="1"/>
</dbReference>
<reference evidence="12" key="3">
    <citation type="submission" date="2025-09" db="UniProtKB">
        <authorList>
            <consortium name="Ensembl"/>
        </authorList>
    </citation>
    <scope>IDENTIFICATION</scope>
</reference>
<comment type="similarity">
    <text evidence="8">Belongs to the protein kinase superfamily.</text>
</comment>
<protein>
    <submittedName>
        <fullName evidence="12">Serum/glucocorticoid regulated kinase 2</fullName>
    </submittedName>
</protein>
<keyword evidence="2" id="KW-0597">Phosphoprotein</keyword>
<name>U3IF91_ANAPP</name>
<dbReference type="PANTHER" id="PTHR24351">
    <property type="entry name" value="RIBOSOMAL PROTEIN S6 KINASE"/>
    <property type="match status" value="1"/>
</dbReference>
<dbReference type="InterPro" id="IPR011009">
    <property type="entry name" value="Kinase-like_dom_sf"/>
</dbReference>
<dbReference type="HOGENOM" id="CLU_000288_63_5_1"/>
<dbReference type="GO" id="GO:0004674">
    <property type="term" value="F:protein serine/threonine kinase activity"/>
    <property type="evidence" value="ECO:0007669"/>
    <property type="project" value="UniProtKB-KW"/>
</dbReference>
<keyword evidence="5" id="KW-0418">Kinase</keyword>
<evidence type="ECO:0000313" key="12">
    <source>
        <dbReference type="Ensembl" id="ENSAPLP00000005913.2"/>
    </source>
</evidence>
<gene>
    <name evidence="12" type="primary">SGK2</name>
</gene>
<feature type="region of interest" description="Disordered" evidence="9">
    <location>
        <begin position="47"/>
        <end position="69"/>
    </location>
</feature>
<dbReference type="Gene3D" id="1.10.510.10">
    <property type="entry name" value="Transferase(Phosphotransferase) domain 1"/>
    <property type="match status" value="2"/>
</dbReference>
<feature type="domain" description="AGC-kinase C-terminal" evidence="11">
    <location>
        <begin position="304"/>
        <end position="375"/>
    </location>
</feature>
<dbReference type="InterPro" id="IPR008271">
    <property type="entry name" value="Ser/Thr_kinase_AS"/>
</dbReference>
<dbReference type="GeneTree" id="ENSGT00940000153776"/>
<evidence type="ECO:0000259" key="11">
    <source>
        <dbReference type="PROSITE" id="PS51285"/>
    </source>
</evidence>
<reference evidence="12" key="2">
    <citation type="submission" date="2025-08" db="UniProtKB">
        <authorList>
            <consortium name="Ensembl"/>
        </authorList>
    </citation>
    <scope>IDENTIFICATION</scope>
</reference>
<dbReference type="Gene3D" id="3.30.200.20">
    <property type="entry name" value="Phosphorylase Kinase, domain 1"/>
    <property type="match status" value="2"/>
</dbReference>
<dbReference type="PROSITE" id="PS50011">
    <property type="entry name" value="PROTEIN_KINASE_DOM"/>
    <property type="match status" value="1"/>
</dbReference>
<proteinExistence type="inferred from homology"/>
<reference evidence="12 13" key="1">
    <citation type="submission" date="2017-10" db="EMBL/GenBank/DDBJ databases">
        <title>A new Pekin duck reference genome.</title>
        <authorList>
            <person name="Hou Z.-C."/>
            <person name="Zhou Z.-K."/>
            <person name="Zhu F."/>
            <person name="Hou S.-S."/>
        </authorList>
    </citation>
    <scope>NUCLEOTIDE SEQUENCE [LARGE SCALE GENOMIC DNA]</scope>
</reference>
<feature type="binding site" evidence="7">
    <location>
        <position position="116"/>
    </location>
    <ligand>
        <name>ATP</name>
        <dbReference type="ChEBI" id="CHEBI:30616"/>
    </ligand>
</feature>
<dbReference type="GO" id="GO:0005654">
    <property type="term" value="C:nucleoplasm"/>
    <property type="evidence" value="ECO:0007669"/>
    <property type="project" value="Ensembl"/>
</dbReference>
<dbReference type="AlphaFoldDB" id="U3IF91"/>
<evidence type="ECO:0000256" key="4">
    <source>
        <dbReference type="ARBA" id="ARBA00022741"/>
    </source>
</evidence>
<dbReference type="Pfam" id="PF00069">
    <property type="entry name" value="Pkinase"/>
    <property type="match status" value="1"/>
</dbReference>
<evidence type="ECO:0000256" key="8">
    <source>
        <dbReference type="RuleBase" id="RU000304"/>
    </source>
</evidence>
<keyword evidence="4 7" id="KW-0547">Nucleotide-binding</keyword>
<organism evidence="12 13">
    <name type="scientific">Anas platyrhynchos platyrhynchos</name>
    <name type="common">Northern mallard</name>
    <dbReference type="NCBI Taxonomy" id="8840"/>
    <lineage>
        <taxon>Eukaryota</taxon>
        <taxon>Metazoa</taxon>
        <taxon>Chordata</taxon>
        <taxon>Craniata</taxon>
        <taxon>Vertebrata</taxon>
        <taxon>Euteleostomi</taxon>
        <taxon>Archelosauria</taxon>
        <taxon>Archosauria</taxon>
        <taxon>Dinosauria</taxon>
        <taxon>Saurischia</taxon>
        <taxon>Theropoda</taxon>
        <taxon>Coelurosauria</taxon>
        <taxon>Aves</taxon>
        <taxon>Neognathae</taxon>
        <taxon>Galloanserae</taxon>
        <taxon>Anseriformes</taxon>
        <taxon>Anatidae</taxon>
        <taxon>Anatinae</taxon>
        <taxon>Anas</taxon>
    </lineage>
</organism>
<dbReference type="FunFam" id="1.10.510.10:FF:000551">
    <property type="entry name" value="Non-specific serine/threonine protein kinase"/>
    <property type="match status" value="1"/>
</dbReference>
<evidence type="ECO:0000256" key="5">
    <source>
        <dbReference type="ARBA" id="ARBA00022777"/>
    </source>
</evidence>
<dbReference type="GO" id="GO:0015459">
    <property type="term" value="F:potassium channel regulator activity"/>
    <property type="evidence" value="ECO:0007669"/>
    <property type="project" value="Ensembl"/>
</dbReference>
<dbReference type="InterPro" id="IPR000961">
    <property type="entry name" value="AGC-kinase_C"/>
</dbReference>
<dbReference type="SMART" id="SM00133">
    <property type="entry name" value="S_TK_X"/>
    <property type="match status" value="1"/>
</dbReference>
<keyword evidence="1 8" id="KW-0723">Serine/threonine-protein kinase</keyword>
<dbReference type="FunFam" id="3.30.200.20:FF:000030">
    <property type="entry name" value="Non-specific serine/threonine protein kinase"/>
    <property type="match status" value="1"/>
</dbReference>
<evidence type="ECO:0000259" key="10">
    <source>
        <dbReference type="PROSITE" id="PS50011"/>
    </source>
</evidence>
<evidence type="ECO:0000256" key="3">
    <source>
        <dbReference type="ARBA" id="ARBA00022679"/>
    </source>
</evidence>
<keyword evidence="3" id="KW-0808">Transferase</keyword>
<dbReference type="GO" id="GO:0005524">
    <property type="term" value="F:ATP binding"/>
    <property type="evidence" value="ECO:0007669"/>
    <property type="project" value="UniProtKB-UniRule"/>
</dbReference>
<evidence type="ECO:0000313" key="13">
    <source>
        <dbReference type="Proteomes" id="UP000016666"/>
    </source>
</evidence>